<evidence type="ECO:0000313" key="1">
    <source>
        <dbReference type="EMBL" id="PZD92889.1"/>
    </source>
</evidence>
<protein>
    <submittedName>
        <fullName evidence="1">Uncharacterized protein</fullName>
    </submittedName>
</protein>
<sequence length="69" mass="7970">MPDDFIIQEHLFDACICCQNGADFLDHRCITPEVAGYSLTTAKKEGWIWFKPPRTPIQPKGQKKRTTYL</sequence>
<accession>A0A2W1L1X6</accession>
<reference evidence="1 2" key="1">
    <citation type="submission" date="2018-06" db="EMBL/GenBank/DDBJ databases">
        <title>Paenibacillus imtechensis sp. nov.</title>
        <authorList>
            <person name="Pinnaka A.K."/>
            <person name="Singh H."/>
            <person name="Kaur M."/>
        </authorList>
    </citation>
    <scope>NUCLEOTIDE SEQUENCE [LARGE SCALE GENOMIC DNA]</scope>
    <source>
        <strain evidence="1 2">SMB1</strain>
    </source>
</reference>
<dbReference type="EMBL" id="QKRB01000063">
    <property type="protein sequence ID" value="PZD92889.1"/>
    <property type="molecule type" value="Genomic_DNA"/>
</dbReference>
<proteinExistence type="predicted"/>
<evidence type="ECO:0000313" key="2">
    <source>
        <dbReference type="Proteomes" id="UP000249522"/>
    </source>
</evidence>
<organism evidence="1 2">
    <name type="scientific">Paenibacillus sambharensis</name>
    <dbReference type="NCBI Taxonomy" id="1803190"/>
    <lineage>
        <taxon>Bacteria</taxon>
        <taxon>Bacillati</taxon>
        <taxon>Bacillota</taxon>
        <taxon>Bacilli</taxon>
        <taxon>Bacillales</taxon>
        <taxon>Paenibacillaceae</taxon>
        <taxon>Paenibacillus</taxon>
    </lineage>
</organism>
<dbReference type="AlphaFoldDB" id="A0A2W1L1X6"/>
<name>A0A2W1L1X6_9BACL</name>
<dbReference type="Proteomes" id="UP000249522">
    <property type="component" value="Unassembled WGS sequence"/>
</dbReference>
<comment type="caution">
    <text evidence="1">The sequence shown here is derived from an EMBL/GenBank/DDBJ whole genome shotgun (WGS) entry which is preliminary data.</text>
</comment>
<gene>
    <name evidence="1" type="ORF">DNH61_25670</name>
</gene>
<keyword evidence="2" id="KW-1185">Reference proteome</keyword>